<feature type="transmembrane region" description="Helical" evidence="1">
    <location>
        <begin position="246"/>
        <end position="266"/>
    </location>
</feature>
<accession>A0A0C3AZK0</accession>
<dbReference type="HOGENOM" id="CLU_855714_0_0_1"/>
<name>A0A0C3AZK0_SERVB</name>
<feature type="transmembrane region" description="Helical" evidence="1">
    <location>
        <begin position="172"/>
        <end position="192"/>
    </location>
</feature>
<keyword evidence="1" id="KW-0812">Transmembrane</keyword>
<protein>
    <recommendedName>
        <fullName evidence="4">G-protein coupled receptors family 1 profile domain-containing protein</fullName>
    </recommendedName>
</protein>
<proteinExistence type="predicted"/>
<feature type="transmembrane region" description="Helical" evidence="1">
    <location>
        <begin position="128"/>
        <end position="152"/>
    </location>
</feature>
<dbReference type="Proteomes" id="UP000054097">
    <property type="component" value="Unassembled WGS sequence"/>
</dbReference>
<gene>
    <name evidence="2" type="ORF">M408DRAFT_22400</name>
</gene>
<sequence>MSRIISSPEEVGAVISAVANFRASHYLAVSGVTVLVYDYLLCLPTEVSFSSPIRRAQWLTMDIDRPCLGLAFIPSYNPLLHDVAAIGTTELYGPPILLPPQAITYIPATWILCIRVLALYQSSRWLRYLVYGSLCLTHLASLAVGSVAIESISDSISYNRTVRECTSHPPRLLGGSLLVLLPIEILLVFLQLMHSIRHRQFLEHVSGVTLPILNALYIDGTMYFILVFALRLWAGLMLAIGTDTLFFLPIFAEYAFTSIAISRLFLHLRIVARRHLGRGDMESTEALTSASISRVASPGDPFARRRPQSSLILHMPVIERRTEIP</sequence>
<dbReference type="AlphaFoldDB" id="A0A0C3AZK0"/>
<keyword evidence="3" id="KW-1185">Reference proteome</keyword>
<evidence type="ECO:0008006" key="4">
    <source>
        <dbReference type="Google" id="ProtNLM"/>
    </source>
</evidence>
<reference evidence="2 3" key="1">
    <citation type="submission" date="2014-04" db="EMBL/GenBank/DDBJ databases">
        <authorList>
            <consortium name="DOE Joint Genome Institute"/>
            <person name="Kuo A."/>
            <person name="Zuccaro A."/>
            <person name="Kohler A."/>
            <person name="Nagy L.G."/>
            <person name="Floudas D."/>
            <person name="Copeland A."/>
            <person name="Barry K.W."/>
            <person name="Cichocki N."/>
            <person name="Veneault-Fourrey C."/>
            <person name="LaButti K."/>
            <person name="Lindquist E.A."/>
            <person name="Lipzen A."/>
            <person name="Lundell T."/>
            <person name="Morin E."/>
            <person name="Murat C."/>
            <person name="Sun H."/>
            <person name="Tunlid A."/>
            <person name="Henrissat B."/>
            <person name="Grigoriev I.V."/>
            <person name="Hibbett D.S."/>
            <person name="Martin F."/>
            <person name="Nordberg H.P."/>
            <person name="Cantor M.N."/>
            <person name="Hua S.X."/>
        </authorList>
    </citation>
    <scope>NUCLEOTIDE SEQUENCE [LARGE SCALE GENOMIC DNA]</scope>
    <source>
        <strain evidence="2 3">MAFF 305830</strain>
    </source>
</reference>
<keyword evidence="1" id="KW-1133">Transmembrane helix</keyword>
<organism evidence="2 3">
    <name type="scientific">Serendipita vermifera MAFF 305830</name>
    <dbReference type="NCBI Taxonomy" id="933852"/>
    <lineage>
        <taxon>Eukaryota</taxon>
        <taxon>Fungi</taxon>
        <taxon>Dikarya</taxon>
        <taxon>Basidiomycota</taxon>
        <taxon>Agaricomycotina</taxon>
        <taxon>Agaricomycetes</taxon>
        <taxon>Sebacinales</taxon>
        <taxon>Serendipitaceae</taxon>
        <taxon>Serendipita</taxon>
    </lineage>
</organism>
<reference evidence="3" key="2">
    <citation type="submission" date="2015-01" db="EMBL/GenBank/DDBJ databases">
        <title>Evolutionary Origins and Diversification of the Mycorrhizal Mutualists.</title>
        <authorList>
            <consortium name="DOE Joint Genome Institute"/>
            <consortium name="Mycorrhizal Genomics Consortium"/>
            <person name="Kohler A."/>
            <person name="Kuo A."/>
            <person name="Nagy L.G."/>
            <person name="Floudas D."/>
            <person name="Copeland A."/>
            <person name="Barry K.W."/>
            <person name="Cichocki N."/>
            <person name="Veneault-Fourrey C."/>
            <person name="LaButti K."/>
            <person name="Lindquist E.A."/>
            <person name="Lipzen A."/>
            <person name="Lundell T."/>
            <person name="Morin E."/>
            <person name="Murat C."/>
            <person name="Riley R."/>
            <person name="Ohm R."/>
            <person name="Sun H."/>
            <person name="Tunlid A."/>
            <person name="Henrissat B."/>
            <person name="Grigoriev I.V."/>
            <person name="Hibbett D.S."/>
            <person name="Martin F."/>
        </authorList>
    </citation>
    <scope>NUCLEOTIDE SEQUENCE [LARGE SCALE GENOMIC DNA]</scope>
    <source>
        <strain evidence="3">MAFF 305830</strain>
    </source>
</reference>
<feature type="transmembrane region" description="Helical" evidence="1">
    <location>
        <begin position="102"/>
        <end position="121"/>
    </location>
</feature>
<keyword evidence="1" id="KW-0472">Membrane</keyword>
<feature type="transmembrane region" description="Helical" evidence="1">
    <location>
        <begin position="212"/>
        <end position="234"/>
    </location>
</feature>
<evidence type="ECO:0000313" key="3">
    <source>
        <dbReference type="Proteomes" id="UP000054097"/>
    </source>
</evidence>
<evidence type="ECO:0000313" key="2">
    <source>
        <dbReference type="EMBL" id="KIM29955.1"/>
    </source>
</evidence>
<dbReference type="OrthoDB" id="3251775at2759"/>
<evidence type="ECO:0000256" key="1">
    <source>
        <dbReference type="SAM" id="Phobius"/>
    </source>
</evidence>
<dbReference type="EMBL" id="KN824286">
    <property type="protein sequence ID" value="KIM29955.1"/>
    <property type="molecule type" value="Genomic_DNA"/>
</dbReference>